<dbReference type="PROSITE" id="PS50132">
    <property type="entry name" value="RGS"/>
    <property type="match status" value="1"/>
</dbReference>
<gene>
    <name evidence="2" type="ORF">AKO1_004455</name>
    <name evidence="3" type="ORF">AKO1_013585</name>
</gene>
<dbReference type="EMBL" id="JAOPGA020000703">
    <property type="protein sequence ID" value="KAL0480930.1"/>
    <property type="molecule type" value="Genomic_DNA"/>
</dbReference>
<evidence type="ECO:0000313" key="4">
    <source>
        <dbReference type="Proteomes" id="UP001431209"/>
    </source>
</evidence>
<dbReference type="InterPro" id="IPR044926">
    <property type="entry name" value="RGS_subdomain_2"/>
</dbReference>
<protein>
    <submittedName>
        <fullName evidence="2">RGS13</fullName>
    </submittedName>
</protein>
<dbReference type="AlphaFoldDB" id="A0AAW2YVX2"/>
<dbReference type="SUPFAM" id="SSF48097">
    <property type="entry name" value="Regulator of G-protein signaling, RGS"/>
    <property type="match status" value="1"/>
</dbReference>
<dbReference type="Pfam" id="PF00615">
    <property type="entry name" value="RGS"/>
    <property type="match status" value="1"/>
</dbReference>
<name>A0AAW2YVX2_9EUKA</name>
<dbReference type="EMBL" id="JAOPGA020000627">
    <property type="protein sequence ID" value="KAL0480134.1"/>
    <property type="molecule type" value="Genomic_DNA"/>
</dbReference>
<organism evidence="3 4">
    <name type="scientific">Acrasis kona</name>
    <dbReference type="NCBI Taxonomy" id="1008807"/>
    <lineage>
        <taxon>Eukaryota</taxon>
        <taxon>Discoba</taxon>
        <taxon>Heterolobosea</taxon>
        <taxon>Tetramitia</taxon>
        <taxon>Eutetramitia</taxon>
        <taxon>Acrasidae</taxon>
        <taxon>Acrasis</taxon>
    </lineage>
</organism>
<dbReference type="InterPro" id="IPR036305">
    <property type="entry name" value="RGS_sf"/>
</dbReference>
<accession>A0AAW2YVX2</accession>
<evidence type="ECO:0000313" key="2">
    <source>
        <dbReference type="EMBL" id="KAL0480134.1"/>
    </source>
</evidence>
<dbReference type="Gene3D" id="1.10.167.10">
    <property type="entry name" value="Regulator of G-protein Signalling 4, domain 2"/>
    <property type="match status" value="1"/>
</dbReference>
<evidence type="ECO:0000259" key="1">
    <source>
        <dbReference type="PROSITE" id="PS50132"/>
    </source>
</evidence>
<dbReference type="Proteomes" id="UP001431209">
    <property type="component" value="Unassembled WGS sequence"/>
</dbReference>
<sequence>MTTHRSRSNCIVGRTAIPPLEIMHIIEHPSLVHSLLKLSQQMHSEEYILLLIDIHDYHNSDAYQRLEKASFIYRTYIHPMSPMDVGVSQKTRRDIQRKIFEEEGILSRNVFSELECEVIRCTDDMLSKFKSHPVCVEITNQRMASIGNH</sequence>
<reference evidence="3 4" key="1">
    <citation type="submission" date="2024-03" db="EMBL/GenBank/DDBJ databases">
        <title>The Acrasis kona genome and developmental transcriptomes reveal deep origins of eukaryotic multicellular pathways.</title>
        <authorList>
            <person name="Sheikh S."/>
            <person name="Fu C.-J."/>
            <person name="Brown M.W."/>
            <person name="Baldauf S.L."/>
        </authorList>
    </citation>
    <scope>NUCLEOTIDE SEQUENCE [LARGE SCALE GENOMIC DNA]</scope>
    <source>
        <strain evidence="3 4">ATCC MYA-3509</strain>
    </source>
</reference>
<feature type="domain" description="RGS" evidence="1">
    <location>
        <begin position="21"/>
        <end position="118"/>
    </location>
</feature>
<comment type="caution">
    <text evidence="3">The sequence shown here is derived from an EMBL/GenBank/DDBJ whole genome shotgun (WGS) entry which is preliminary data.</text>
</comment>
<evidence type="ECO:0000313" key="3">
    <source>
        <dbReference type="EMBL" id="KAL0480930.1"/>
    </source>
</evidence>
<keyword evidence="4" id="KW-1185">Reference proteome</keyword>
<proteinExistence type="predicted"/>
<dbReference type="InterPro" id="IPR016137">
    <property type="entry name" value="RGS"/>
</dbReference>